<gene>
    <name evidence="5" type="ORF">SAMN06265353_1019</name>
</gene>
<keyword evidence="1 3" id="KW-0547">Nucleotide-binding</keyword>
<dbReference type="OrthoDB" id="9804622at2"/>
<dbReference type="CDD" id="cd01675">
    <property type="entry name" value="RNR_III"/>
    <property type="match status" value="1"/>
</dbReference>
<name>A0A285NYU0_9AQUI</name>
<dbReference type="InterPro" id="IPR012833">
    <property type="entry name" value="NrdD"/>
</dbReference>
<dbReference type="RefSeq" id="WP_096602001.1">
    <property type="nucleotide sequence ID" value="NZ_OBEN01000004.1"/>
</dbReference>
<dbReference type="Proteomes" id="UP000218627">
    <property type="component" value="Unassembled WGS sequence"/>
</dbReference>
<dbReference type="Pfam" id="PF03477">
    <property type="entry name" value="ATP-cone"/>
    <property type="match status" value="1"/>
</dbReference>
<dbReference type="GO" id="GO:0008998">
    <property type="term" value="F:ribonucleoside-triphosphate reductase (thioredoxin) activity"/>
    <property type="evidence" value="ECO:0007669"/>
    <property type="project" value="InterPro"/>
</dbReference>
<reference evidence="6" key="1">
    <citation type="submission" date="2017-09" db="EMBL/GenBank/DDBJ databases">
        <authorList>
            <person name="Varghese N."/>
            <person name="Submissions S."/>
        </authorList>
    </citation>
    <scope>NUCLEOTIDE SEQUENCE [LARGE SCALE GENOMIC DNA]</scope>
    <source>
        <strain evidence="6">DSM 2913</strain>
    </source>
</reference>
<dbReference type="Pfam" id="PF13597">
    <property type="entry name" value="NRDD"/>
    <property type="match status" value="1"/>
</dbReference>
<feature type="domain" description="ATP-cone" evidence="4">
    <location>
        <begin position="17"/>
        <end position="109"/>
    </location>
</feature>
<evidence type="ECO:0000313" key="5">
    <source>
        <dbReference type="EMBL" id="SNZ14197.1"/>
    </source>
</evidence>
<dbReference type="GO" id="GO:0004748">
    <property type="term" value="F:ribonucleoside-diphosphate reductase activity, thioredoxin disulfide as acceptor"/>
    <property type="evidence" value="ECO:0007669"/>
    <property type="project" value="TreeGrafter"/>
</dbReference>
<evidence type="ECO:0000256" key="3">
    <source>
        <dbReference type="PROSITE-ProRule" id="PRU00492"/>
    </source>
</evidence>
<dbReference type="PANTHER" id="PTHR21075">
    <property type="entry name" value="ANAEROBIC RIBONUCLEOSIDE-TRIPHOSPHATE REDUCTASE"/>
    <property type="match status" value="1"/>
</dbReference>
<organism evidence="5 6">
    <name type="scientific">Hydrogenobacter hydrogenophilus</name>
    <dbReference type="NCBI Taxonomy" id="35835"/>
    <lineage>
        <taxon>Bacteria</taxon>
        <taxon>Pseudomonadati</taxon>
        <taxon>Aquificota</taxon>
        <taxon>Aquificia</taxon>
        <taxon>Aquificales</taxon>
        <taxon>Aquificaceae</taxon>
        <taxon>Hydrogenobacter</taxon>
    </lineage>
</organism>
<dbReference type="NCBIfam" id="NF006126">
    <property type="entry name" value="PRK08270.1"/>
    <property type="match status" value="1"/>
</dbReference>
<evidence type="ECO:0000256" key="1">
    <source>
        <dbReference type="ARBA" id="ARBA00022741"/>
    </source>
</evidence>
<dbReference type="NCBIfam" id="TIGR02487">
    <property type="entry name" value="NrdD"/>
    <property type="match status" value="1"/>
</dbReference>
<keyword evidence="6" id="KW-1185">Reference proteome</keyword>
<dbReference type="GO" id="GO:0005524">
    <property type="term" value="F:ATP binding"/>
    <property type="evidence" value="ECO:0007669"/>
    <property type="project" value="UniProtKB-UniRule"/>
</dbReference>
<dbReference type="SUPFAM" id="SSF51998">
    <property type="entry name" value="PFL-like glycyl radical enzymes"/>
    <property type="match status" value="1"/>
</dbReference>
<dbReference type="AlphaFoldDB" id="A0A285NYU0"/>
<keyword evidence="2 3" id="KW-0067">ATP-binding</keyword>
<evidence type="ECO:0000313" key="6">
    <source>
        <dbReference type="Proteomes" id="UP000218627"/>
    </source>
</evidence>
<dbReference type="InterPro" id="IPR005144">
    <property type="entry name" value="ATP-cone_dom"/>
</dbReference>
<sequence>MFRLELESIIAKNKNLPKVIKRDGTEVPFDRSRIEVAIGKAFKAIGEPVDASTLEELVNHIILKVLELKRESVHVEEVQDIVEETLILHGFAKTAKAYILYRKKREELRDISKAIVDAEKVVQEYVYQQDWRVRENANASYSFSGLMLHTAGTVIAHYTLTYVYPERIAKAHREGDFHIHDLSHGIVGYCAGWSLEDLLRKGFRGGYGKVTAGPAKHFSSLVGQIVNFLGCVQMEFAGAQALNSVDTYLAPFVRVDKLSYEEVKQVIQQLVFSLNVPSRWGGQAPFVNFSFDWTVPEDMRERPVLVGGTERPDIGYYGEFQEEMNMINRAFIEVLMEGDHAGRIFSFPIPTYNITSDFDFYSENAKMLWKLTAKYGIPYFQNFISSSLKPGDVRSMCCRLQLDLRELRRRMGGLFGSADKTGSIGVVTINMPRIAYLSGSEEEFFERLSELMELAKESLEIKRKVIERNLKKGLMPYSREYLQSFDTFFSTIGLVGMNEACLNLLGVSIAEPQGKDFAIRVLKFMRERLADFQEETGHLYNLEATPAESAAYRLARIDRAKFPDIITAGESEPYYTNSTHLPVNYTDDPFEVLEHQKDLQVLYTGGTVIHFFLQESPNETALPEFIKKVFERYPVPYITITPTFSVCKEHGYIQGEHFNCPQCGRQTEVYSRVVGYYRPVQLWNRGKQEEFKDRLEYVI</sequence>
<proteinExistence type="predicted"/>
<dbReference type="GO" id="GO:0009265">
    <property type="term" value="P:2'-deoxyribonucleotide biosynthetic process"/>
    <property type="evidence" value="ECO:0007669"/>
    <property type="project" value="TreeGrafter"/>
</dbReference>
<evidence type="ECO:0000259" key="4">
    <source>
        <dbReference type="PROSITE" id="PS51161"/>
    </source>
</evidence>
<dbReference type="GO" id="GO:0006260">
    <property type="term" value="P:DNA replication"/>
    <property type="evidence" value="ECO:0007669"/>
    <property type="project" value="InterPro"/>
</dbReference>
<protein>
    <submittedName>
        <fullName evidence="5">Ribonucleoside-triphosphate reductase class III catalytic subunit</fullName>
    </submittedName>
</protein>
<dbReference type="GO" id="GO:0031250">
    <property type="term" value="C:anaerobic ribonucleoside-triphosphate reductase complex"/>
    <property type="evidence" value="ECO:0007669"/>
    <property type="project" value="TreeGrafter"/>
</dbReference>
<dbReference type="PANTHER" id="PTHR21075:SF0">
    <property type="entry name" value="ANAEROBIC RIBONUCLEOSIDE-TRIPHOSPHATE REDUCTASE"/>
    <property type="match status" value="1"/>
</dbReference>
<dbReference type="EMBL" id="OBEN01000004">
    <property type="protein sequence ID" value="SNZ14197.1"/>
    <property type="molecule type" value="Genomic_DNA"/>
</dbReference>
<dbReference type="Gene3D" id="3.20.70.20">
    <property type="match status" value="1"/>
</dbReference>
<dbReference type="PROSITE" id="PS51161">
    <property type="entry name" value="ATP_CONE"/>
    <property type="match status" value="1"/>
</dbReference>
<accession>A0A285NYU0</accession>
<evidence type="ECO:0000256" key="2">
    <source>
        <dbReference type="ARBA" id="ARBA00022840"/>
    </source>
</evidence>